<dbReference type="AlphaFoldDB" id="A0A975I7E3"/>
<feature type="transmembrane region" description="Helical" evidence="6">
    <location>
        <begin position="244"/>
        <end position="265"/>
    </location>
</feature>
<evidence type="ECO:0000256" key="5">
    <source>
        <dbReference type="ARBA" id="ARBA00023136"/>
    </source>
</evidence>
<dbReference type="Gene3D" id="1.20.1250.20">
    <property type="entry name" value="MFS general substrate transporter like domains"/>
    <property type="match status" value="1"/>
</dbReference>
<dbReference type="Pfam" id="PF07690">
    <property type="entry name" value="MFS_1"/>
    <property type="match status" value="1"/>
</dbReference>
<dbReference type="GO" id="GO:0022857">
    <property type="term" value="F:transmembrane transporter activity"/>
    <property type="evidence" value="ECO:0007669"/>
    <property type="project" value="InterPro"/>
</dbReference>
<dbReference type="GO" id="GO:0005886">
    <property type="term" value="C:plasma membrane"/>
    <property type="evidence" value="ECO:0007669"/>
    <property type="project" value="UniProtKB-SubCell"/>
</dbReference>
<feature type="domain" description="Major facilitator superfamily (MFS) profile" evidence="7">
    <location>
        <begin position="10"/>
        <end position="383"/>
    </location>
</feature>
<feature type="transmembrane region" description="Helical" evidence="6">
    <location>
        <begin position="163"/>
        <end position="184"/>
    </location>
</feature>
<evidence type="ECO:0000313" key="9">
    <source>
        <dbReference type="Proteomes" id="UP000665026"/>
    </source>
</evidence>
<feature type="transmembrane region" description="Helical" evidence="6">
    <location>
        <begin position="359"/>
        <end position="379"/>
    </location>
</feature>
<keyword evidence="2" id="KW-1003">Cell membrane</keyword>
<evidence type="ECO:0000256" key="3">
    <source>
        <dbReference type="ARBA" id="ARBA00022692"/>
    </source>
</evidence>
<dbReference type="RefSeq" id="WP_209356606.1">
    <property type="nucleotide sequence ID" value="NZ_CP060010.1"/>
</dbReference>
<evidence type="ECO:0000259" key="7">
    <source>
        <dbReference type="PROSITE" id="PS50850"/>
    </source>
</evidence>
<keyword evidence="4 6" id="KW-1133">Transmembrane helix</keyword>
<evidence type="ECO:0000313" key="8">
    <source>
        <dbReference type="EMBL" id="QTN35904.1"/>
    </source>
</evidence>
<dbReference type="Proteomes" id="UP000665026">
    <property type="component" value="Chromosome"/>
</dbReference>
<feature type="transmembrane region" description="Helical" evidence="6">
    <location>
        <begin position="38"/>
        <end position="64"/>
    </location>
</feature>
<protein>
    <submittedName>
        <fullName evidence="8">MFS transporter</fullName>
    </submittedName>
</protein>
<feature type="transmembrane region" description="Helical" evidence="6">
    <location>
        <begin position="137"/>
        <end position="157"/>
    </location>
</feature>
<evidence type="ECO:0000256" key="4">
    <source>
        <dbReference type="ARBA" id="ARBA00022989"/>
    </source>
</evidence>
<accession>A0A975I7E3</accession>
<keyword evidence="3 6" id="KW-0812">Transmembrane</keyword>
<dbReference type="InterPro" id="IPR036259">
    <property type="entry name" value="MFS_trans_sf"/>
</dbReference>
<dbReference type="PROSITE" id="PS50850">
    <property type="entry name" value="MFS"/>
    <property type="match status" value="1"/>
</dbReference>
<keyword evidence="5 6" id="KW-0472">Membrane</keyword>
<dbReference type="PANTHER" id="PTHR43124">
    <property type="entry name" value="PURINE EFFLUX PUMP PBUE"/>
    <property type="match status" value="1"/>
</dbReference>
<sequence>MSQQKTSLGLIFLLYAGGLGAAGQFAKIATIFPEIQALYPASVVTQGLIMSVIGFLGVVFGIFVGQIVSSLGYRKMLIAGMLLGAAMSFVQAFLPPLPLFLASRMIEGLAHLAIVVAAPTLVTQVTAPNKRYLSMTLWSSFFGVGYALCASAAPFALEMAGPPALFAGHGFYMLALAGLSFAFLPRLGLERAPLPTLNDVIARHFRVYRSPYQSPAALGWLFYTLTYLALLTVLPPLFPAEHRLALATMLPIVSILSSFTLAATLMRFLSAVTVAQIGFAGGIAAALWMAVFGVSTELAVAIFVVMGLLQSAGFALVPELNKDPQDQALAMGGIAQMGNLGTMSGTPILLFLLSLMGTGAIPLFLALIFAGGFTSHAIAKRLRQRP</sequence>
<reference evidence="8" key="1">
    <citation type="submission" date="2020-07" db="EMBL/GenBank/DDBJ databases">
        <title>Genome sequences of bacteria associated with the marine, planktonic diatom Thalassiosira profunda strain ECT2AJA-044.</title>
        <authorList>
            <person name="Gargas C.B."/>
            <person name="Roberts W.R."/>
            <person name="Alverson A.J."/>
        </authorList>
    </citation>
    <scope>NUCLEOTIDE SEQUENCE</scope>
    <source>
        <strain evidence="8">ECT2AJA-044</strain>
    </source>
</reference>
<evidence type="ECO:0000256" key="1">
    <source>
        <dbReference type="ARBA" id="ARBA00004651"/>
    </source>
</evidence>
<dbReference type="InterPro" id="IPR020846">
    <property type="entry name" value="MFS_dom"/>
</dbReference>
<feature type="transmembrane region" description="Helical" evidence="6">
    <location>
        <begin position="76"/>
        <end position="94"/>
    </location>
</feature>
<dbReference type="KEGG" id="cact:HZ995_15790"/>
<gene>
    <name evidence="8" type="ORF">HZ995_15790</name>
</gene>
<dbReference type="InterPro" id="IPR050189">
    <property type="entry name" value="MFS_Efflux_Transporters"/>
</dbReference>
<dbReference type="InterPro" id="IPR011701">
    <property type="entry name" value="MFS"/>
</dbReference>
<dbReference type="SUPFAM" id="SSF103473">
    <property type="entry name" value="MFS general substrate transporter"/>
    <property type="match status" value="1"/>
</dbReference>
<evidence type="ECO:0000256" key="2">
    <source>
        <dbReference type="ARBA" id="ARBA00022475"/>
    </source>
</evidence>
<proteinExistence type="predicted"/>
<name>A0A975I7E3_9RHOB</name>
<organism evidence="8 9">
    <name type="scientific">Cognatishimia activa</name>
    <dbReference type="NCBI Taxonomy" id="1715691"/>
    <lineage>
        <taxon>Bacteria</taxon>
        <taxon>Pseudomonadati</taxon>
        <taxon>Pseudomonadota</taxon>
        <taxon>Alphaproteobacteria</taxon>
        <taxon>Rhodobacterales</taxon>
        <taxon>Paracoccaceae</taxon>
        <taxon>Cognatishimia</taxon>
    </lineage>
</organism>
<comment type="subcellular location">
    <subcellularLocation>
        <location evidence="1">Cell membrane</location>
        <topology evidence="1">Multi-pass membrane protein</topology>
    </subcellularLocation>
</comment>
<dbReference type="EMBL" id="CP060010">
    <property type="protein sequence ID" value="QTN35904.1"/>
    <property type="molecule type" value="Genomic_DNA"/>
</dbReference>
<dbReference type="PANTHER" id="PTHR43124:SF3">
    <property type="entry name" value="CHLORAMPHENICOL EFFLUX PUMP RV0191"/>
    <property type="match status" value="1"/>
</dbReference>
<feature type="transmembrane region" description="Helical" evidence="6">
    <location>
        <begin position="216"/>
        <end position="238"/>
    </location>
</feature>
<feature type="transmembrane region" description="Helical" evidence="6">
    <location>
        <begin position="106"/>
        <end position="125"/>
    </location>
</feature>
<evidence type="ECO:0000256" key="6">
    <source>
        <dbReference type="SAM" id="Phobius"/>
    </source>
</evidence>